<dbReference type="SUPFAM" id="SSF55486">
    <property type="entry name" value="Metalloproteases ('zincins'), catalytic domain"/>
    <property type="match status" value="1"/>
</dbReference>
<accession>A0A165ETB4</accession>
<name>A0A165ETB4_EXIGL</name>
<dbReference type="STRING" id="1314781.A0A165ETB4"/>
<gene>
    <name evidence="3" type="ORF">EXIGLDRAFT_839806</name>
</gene>
<dbReference type="OrthoDB" id="2142213at2759"/>
<dbReference type="InParanoid" id="A0A165ETB4"/>
<sequence>MLQFVSLAVVLASSPLALAALGKDTLFKNGLTDPLADYYDSIPKPPSSRVDMPAPDMCIQHAEGKCDASAVEAVSVKYDDCDVPWTLCRCNDANMSMDTIVDRFGQLPPGIRSYVGSLIAVHADGPSAGSSGDFITFNGDCNTSVFLHEASHSLDQGTSPSQGWTDALGASSCVPDDYANSSPAEDFAQVDVLYVYTKRHGPLPADPSCLQAQLDYMANTPRIRDAEASATCNADVRPFTLDPPAAPAPEPAPEPTPTPAPEPAPEPTPTEAPAPPPETPAPTPTPVPAPAPSQCPAGMRRRSEKEARRLARRLAPHRR</sequence>
<organism evidence="3 4">
    <name type="scientific">Exidia glandulosa HHB12029</name>
    <dbReference type="NCBI Taxonomy" id="1314781"/>
    <lineage>
        <taxon>Eukaryota</taxon>
        <taxon>Fungi</taxon>
        <taxon>Dikarya</taxon>
        <taxon>Basidiomycota</taxon>
        <taxon>Agaricomycotina</taxon>
        <taxon>Agaricomycetes</taxon>
        <taxon>Auriculariales</taxon>
        <taxon>Exidiaceae</taxon>
        <taxon>Exidia</taxon>
    </lineage>
</organism>
<evidence type="ECO:0000313" key="4">
    <source>
        <dbReference type="Proteomes" id="UP000077266"/>
    </source>
</evidence>
<dbReference type="AlphaFoldDB" id="A0A165ETB4"/>
<dbReference type="Proteomes" id="UP000077266">
    <property type="component" value="Unassembled WGS sequence"/>
</dbReference>
<evidence type="ECO:0008006" key="5">
    <source>
        <dbReference type="Google" id="ProtNLM"/>
    </source>
</evidence>
<keyword evidence="4" id="KW-1185">Reference proteome</keyword>
<protein>
    <recommendedName>
        <fullName evidence="5">Lysine-specific metallo-endopeptidase domain-containing protein</fullName>
    </recommendedName>
</protein>
<feature type="compositionally biased region" description="Pro residues" evidence="1">
    <location>
        <begin position="244"/>
        <end position="293"/>
    </location>
</feature>
<feature type="compositionally biased region" description="Basic residues" evidence="1">
    <location>
        <begin position="310"/>
        <end position="319"/>
    </location>
</feature>
<evidence type="ECO:0000256" key="2">
    <source>
        <dbReference type="SAM" id="SignalP"/>
    </source>
</evidence>
<reference evidence="3 4" key="1">
    <citation type="journal article" date="2016" name="Mol. Biol. Evol.">
        <title>Comparative Genomics of Early-Diverging Mushroom-Forming Fungi Provides Insights into the Origins of Lignocellulose Decay Capabilities.</title>
        <authorList>
            <person name="Nagy L.G."/>
            <person name="Riley R."/>
            <person name="Tritt A."/>
            <person name="Adam C."/>
            <person name="Daum C."/>
            <person name="Floudas D."/>
            <person name="Sun H."/>
            <person name="Yadav J.S."/>
            <person name="Pangilinan J."/>
            <person name="Larsson K.H."/>
            <person name="Matsuura K."/>
            <person name="Barry K."/>
            <person name="Labutti K."/>
            <person name="Kuo R."/>
            <person name="Ohm R.A."/>
            <person name="Bhattacharya S.S."/>
            <person name="Shirouzu T."/>
            <person name="Yoshinaga Y."/>
            <person name="Martin F.M."/>
            <person name="Grigoriev I.V."/>
            <person name="Hibbett D.S."/>
        </authorList>
    </citation>
    <scope>NUCLEOTIDE SEQUENCE [LARGE SCALE GENOMIC DNA]</scope>
    <source>
        <strain evidence="3 4">HHB12029</strain>
    </source>
</reference>
<feature type="signal peptide" evidence="2">
    <location>
        <begin position="1"/>
        <end position="19"/>
    </location>
</feature>
<evidence type="ECO:0000313" key="3">
    <source>
        <dbReference type="EMBL" id="KZV87633.1"/>
    </source>
</evidence>
<feature type="chain" id="PRO_5007857367" description="Lysine-specific metallo-endopeptidase domain-containing protein" evidence="2">
    <location>
        <begin position="20"/>
        <end position="319"/>
    </location>
</feature>
<dbReference type="EMBL" id="KV426119">
    <property type="protein sequence ID" value="KZV87633.1"/>
    <property type="molecule type" value="Genomic_DNA"/>
</dbReference>
<evidence type="ECO:0000256" key="1">
    <source>
        <dbReference type="SAM" id="MobiDB-lite"/>
    </source>
</evidence>
<proteinExistence type="predicted"/>
<keyword evidence="2" id="KW-0732">Signal</keyword>
<feature type="region of interest" description="Disordered" evidence="1">
    <location>
        <begin position="236"/>
        <end position="319"/>
    </location>
</feature>